<keyword evidence="11" id="KW-1185">Reference proteome</keyword>
<comment type="cofactor">
    <cofactor evidence="2">
        <name>Mg(2+)</name>
        <dbReference type="ChEBI" id="CHEBI:18420"/>
    </cofactor>
</comment>
<name>A0A0J8J1C8_9LIST</name>
<dbReference type="Pfam" id="PF02073">
    <property type="entry name" value="Peptidase_M29"/>
    <property type="match status" value="1"/>
</dbReference>
<dbReference type="GO" id="GO:0006508">
    <property type="term" value="P:proteolysis"/>
    <property type="evidence" value="ECO:0007669"/>
    <property type="project" value="UniProtKB-KW"/>
</dbReference>
<evidence type="ECO:0000256" key="6">
    <source>
        <dbReference type="ARBA" id="ARBA00022670"/>
    </source>
</evidence>
<dbReference type="Proteomes" id="UP000052258">
    <property type="component" value="Unassembled WGS sequence"/>
</dbReference>
<evidence type="ECO:0000256" key="4">
    <source>
        <dbReference type="ARBA" id="ARBA00008236"/>
    </source>
</evidence>
<dbReference type="InterPro" id="IPR035097">
    <property type="entry name" value="M29_N-terminal"/>
</dbReference>
<keyword evidence="9" id="KW-0482">Metalloprotease</keyword>
<dbReference type="GO" id="GO:0004177">
    <property type="term" value="F:aminopeptidase activity"/>
    <property type="evidence" value="ECO:0007669"/>
    <property type="project" value="UniProtKB-KW"/>
</dbReference>
<keyword evidence="7" id="KW-0479">Metal-binding</keyword>
<sequence>MAKFNEKLDKYAELIVKVGVNVQPNQKVVIASSIESAPLTRLITKHAFQVGALDVIVNWADEGITLERYKEAPLSVFETAPKYRVEERTELAKENACFISIVSEDPDLLKGVSGEKIAANQKAMGQALTEFRELTMSNTISWTVVAAASIGWAQKVFPDLPLEKQVPTLWETIFETTRINTDNPIETWKNHDATLNAKANELNGKQFKTLHYTAPGTDLYIGLPEDHVWVGAGSYNAKGHEFMANMPTEEVFCCAEKTSVQGYVSSTKPLSYSGNVIDNFKLTFENGRISNVEAEKGKEILQDLVNTDEGSHYLGEVALVPDPSPISQSGILFYNTLFDENASNHLAIGSAYAFNIKNGENMSRAELDARGVNTSLTHVDFMIGSDKMNIDGITKSGETIPVFRNGDWAF</sequence>
<dbReference type="InterPro" id="IPR052170">
    <property type="entry name" value="M29_Exopeptidase"/>
</dbReference>
<evidence type="ECO:0000256" key="9">
    <source>
        <dbReference type="ARBA" id="ARBA00023049"/>
    </source>
</evidence>
<dbReference type="GO" id="GO:0046872">
    <property type="term" value="F:metal ion binding"/>
    <property type="evidence" value="ECO:0007669"/>
    <property type="project" value="UniProtKB-KW"/>
</dbReference>
<evidence type="ECO:0000256" key="3">
    <source>
        <dbReference type="ARBA" id="ARBA00001947"/>
    </source>
</evidence>
<evidence type="ECO:0000256" key="1">
    <source>
        <dbReference type="ARBA" id="ARBA00001941"/>
    </source>
</evidence>
<evidence type="ECO:0000256" key="5">
    <source>
        <dbReference type="ARBA" id="ARBA00022438"/>
    </source>
</evidence>
<gene>
    <name evidence="10" type="ORF">X560_2429</name>
</gene>
<dbReference type="InterPro" id="IPR000787">
    <property type="entry name" value="Peptidase_M29"/>
</dbReference>
<proteinExistence type="inferred from homology"/>
<dbReference type="OrthoDB" id="9803993at2"/>
<comment type="caution">
    <text evidence="10">The sequence shown here is derived from an EMBL/GenBank/DDBJ whole genome shotgun (WGS) entry which is preliminary data.</text>
</comment>
<accession>A0A0J8J1C8</accession>
<comment type="cofactor">
    <cofactor evidence="3">
        <name>Zn(2+)</name>
        <dbReference type="ChEBI" id="CHEBI:29105"/>
    </cofactor>
</comment>
<comment type="cofactor">
    <cofactor evidence="1">
        <name>Co(2+)</name>
        <dbReference type="ChEBI" id="CHEBI:48828"/>
    </cofactor>
</comment>
<dbReference type="RefSeq" id="WP_007477101.1">
    <property type="nucleotide sequence ID" value="NZ_KQ130621.1"/>
</dbReference>
<comment type="similarity">
    <text evidence="4">Belongs to the peptidase M29 family.</text>
</comment>
<evidence type="ECO:0000313" key="10">
    <source>
        <dbReference type="EMBL" id="KMT58096.1"/>
    </source>
</evidence>
<dbReference type="SUPFAM" id="SSF144052">
    <property type="entry name" value="Thermophilic metalloprotease-like"/>
    <property type="match status" value="1"/>
</dbReference>
<dbReference type="PANTHER" id="PTHR34448:SF3">
    <property type="entry name" value="AMINOPEPTIDASE AMPS"/>
    <property type="match status" value="1"/>
</dbReference>
<dbReference type="PRINTS" id="PR00919">
    <property type="entry name" value="THERMOPTASE"/>
</dbReference>
<protein>
    <submittedName>
        <fullName evidence="10">Putative aminopeptidase</fullName>
    </submittedName>
</protein>
<keyword evidence="8" id="KW-0378">Hydrolase</keyword>
<reference evidence="10 11" key="1">
    <citation type="journal article" date="2015" name="Genome Biol. Evol.">
        <title>Comparative Genomics of Listeria Sensu Lato: Genus-Wide Differences in Evolutionary Dynamics and the Progressive Gain of Complex, Potentially Pathogenicity-Related Traits through Lateral Gene Transfer.</title>
        <authorList>
            <person name="Chiara M."/>
            <person name="Caruso M."/>
            <person name="D'Erchia A.M."/>
            <person name="Manzari C."/>
            <person name="Fraccalvieri R."/>
            <person name="Goffredo E."/>
            <person name="Latorre L."/>
            <person name="Miccolupo A."/>
            <person name="Padalino I."/>
            <person name="Santagada G."/>
            <person name="Chiocco D."/>
            <person name="Pesole G."/>
            <person name="Horner D.S."/>
            <person name="Parisi A."/>
        </authorList>
    </citation>
    <scope>NUCLEOTIDE SEQUENCE [LARGE SCALE GENOMIC DNA]</scope>
    <source>
        <strain evidence="10 11">1991</strain>
    </source>
</reference>
<dbReference type="PANTHER" id="PTHR34448">
    <property type="entry name" value="AMINOPEPTIDASE"/>
    <property type="match status" value="1"/>
</dbReference>
<evidence type="ECO:0000313" key="11">
    <source>
        <dbReference type="Proteomes" id="UP000052258"/>
    </source>
</evidence>
<organism evidence="10 11">
    <name type="scientific">Listeria fleischmannii 1991</name>
    <dbReference type="NCBI Taxonomy" id="1430899"/>
    <lineage>
        <taxon>Bacteria</taxon>
        <taxon>Bacillati</taxon>
        <taxon>Bacillota</taxon>
        <taxon>Bacilli</taxon>
        <taxon>Bacillales</taxon>
        <taxon>Listeriaceae</taxon>
        <taxon>Listeria</taxon>
    </lineage>
</organism>
<dbReference type="PATRIC" id="fig|1430899.3.peg.2480"/>
<dbReference type="Gene3D" id="3.40.1830.10">
    <property type="entry name" value="Thermophilic metalloprotease (M29)"/>
    <property type="match status" value="1"/>
</dbReference>
<evidence type="ECO:0000256" key="7">
    <source>
        <dbReference type="ARBA" id="ARBA00022723"/>
    </source>
</evidence>
<keyword evidence="5 10" id="KW-0031">Aminopeptidase</keyword>
<evidence type="ECO:0000256" key="8">
    <source>
        <dbReference type="ARBA" id="ARBA00022801"/>
    </source>
</evidence>
<dbReference type="AlphaFoldDB" id="A0A0J8J1C8"/>
<dbReference type="GO" id="GO:0008237">
    <property type="term" value="F:metallopeptidase activity"/>
    <property type="evidence" value="ECO:0007669"/>
    <property type="project" value="UniProtKB-KW"/>
</dbReference>
<dbReference type="EMBL" id="AZHO01000034">
    <property type="protein sequence ID" value="KMT58096.1"/>
    <property type="molecule type" value="Genomic_DNA"/>
</dbReference>
<evidence type="ECO:0000256" key="2">
    <source>
        <dbReference type="ARBA" id="ARBA00001946"/>
    </source>
</evidence>
<keyword evidence="6" id="KW-0645">Protease</keyword>